<dbReference type="EMBL" id="JBHSDJ010000129">
    <property type="protein sequence ID" value="MFC4248958.1"/>
    <property type="molecule type" value="Genomic_DNA"/>
</dbReference>
<dbReference type="Pfam" id="PF03109">
    <property type="entry name" value="ABC1"/>
    <property type="match status" value="1"/>
</dbReference>
<protein>
    <submittedName>
        <fullName evidence="3">ABC1 kinase family protein</fullName>
    </submittedName>
</protein>
<dbReference type="Proteomes" id="UP001595821">
    <property type="component" value="Unassembled WGS sequence"/>
</dbReference>
<keyword evidence="3" id="KW-0418">Kinase</keyword>
<dbReference type="PANTHER" id="PTHR10566:SF113">
    <property type="entry name" value="PROTEIN ACTIVITY OF BC1 COMPLEX KINASE 7, CHLOROPLASTIC"/>
    <property type="match status" value="1"/>
</dbReference>
<proteinExistence type="inferred from homology"/>
<comment type="similarity">
    <text evidence="1">Belongs to the protein kinase superfamily. ADCK protein kinase family.</text>
</comment>
<dbReference type="InterPro" id="IPR050154">
    <property type="entry name" value="UbiB_kinase"/>
</dbReference>
<evidence type="ECO:0000256" key="1">
    <source>
        <dbReference type="ARBA" id="ARBA00009670"/>
    </source>
</evidence>
<organism evidence="3 4">
    <name type="scientific">Natribaculum luteum</name>
    <dbReference type="NCBI Taxonomy" id="1586232"/>
    <lineage>
        <taxon>Archaea</taxon>
        <taxon>Methanobacteriati</taxon>
        <taxon>Methanobacteriota</taxon>
        <taxon>Stenosarchaea group</taxon>
        <taxon>Halobacteria</taxon>
        <taxon>Halobacteriales</taxon>
        <taxon>Natrialbaceae</taxon>
        <taxon>Natribaculum</taxon>
    </lineage>
</organism>
<dbReference type="AlphaFoldDB" id="A0ABD5P4U2"/>
<accession>A0ABD5P4U2</accession>
<dbReference type="RefSeq" id="WP_246971770.1">
    <property type="nucleotide sequence ID" value="NZ_CP095397.1"/>
</dbReference>
<dbReference type="Gene3D" id="1.10.510.10">
    <property type="entry name" value="Transferase(Phosphotransferase) domain 1"/>
    <property type="match status" value="1"/>
</dbReference>
<dbReference type="InterPro" id="IPR011009">
    <property type="entry name" value="Kinase-like_dom_sf"/>
</dbReference>
<sequence>MRGFYRRYVQVVARFLPFALAFLRDRRRFLLFGPPRRTPESVHRQRAERMTKTMLELGPAFIKVGQVLSTRPDIVPPTYVDVFSTLQDEVPESAGGDPRTVIAEELGDVPDIDRSTLETVAGGSLAFVYTIEYGGERIALKVRRPGIKTVIERDLRVIDALVPIVSVFADEHQQYSLENVADDFESVILDELDFDREATLMSEIDANFADDERVIVPGVYEELSSERLLAMEFVTGRKVTDEDVLADVGVDPTEMATLIARTYLKMGLVDGVFHADPHPGNLSVTDDGRLVIYDFGMSQRLTPKDQEDIATLYRTLVRRDVDGLLNALIALDVLDPSVDRTAARNVLRLVIENLEGRSEITWRLIITELLERLRDFPFRIPPDVMLLVRVGTVGEGVCRSLDPEFDFLAVTRDFLVDYGFIESELQTLLEDVRDDLWESLPVLAGTPARFDRVLGQLERGELVVRTAPVDANGDSGGVGYAVVAGTLFVAAAILTFHERPYELLSLALAVVFLAQYVRHQST</sequence>
<evidence type="ECO:0000313" key="4">
    <source>
        <dbReference type="Proteomes" id="UP001595821"/>
    </source>
</evidence>
<evidence type="ECO:0000313" key="3">
    <source>
        <dbReference type="EMBL" id="MFC4248958.1"/>
    </source>
</evidence>
<gene>
    <name evidence="3" type="ORF">ACFOZ7_18855</name>
</gene>
<dbReference type="PANTHER" id="PTHR10566">
    <property type="entry name" value="CHAPERONE-ACTIVITY OF BC1 COMPLEX CABC1 -RELATED"/>
    <property type="match status" value="1"/>
</dbReference>
<evidence type="ECO:0000259" key="2">
    <source>
        <dbReference type="Pfam" id="PF03109"/>
    </source>
</evidence>
<dbReference type="InterPro" id="IPR004147">
    <property type="entry name" value="ABC1_dom"/>
</dbReference>
<name>A0ABD5P4U2_9EURY</name>
<feature type="domain" description="ABC1 atypical kinase-like" evidence="2">
    <location>
        <begin position="86"/>
        <end position="326"/>
    </location>
</feature>
<reference evidence="3 4" key="1">
    <citation type="journal article" date="2014" name="Int. J. Syst. Evol. Microbiol.">
        <title>Complete genome sequence of Corynebacterium casei LMG S-19264T (=DSM 44701T), isolated from a smear-ripened cheese.</title>
        <authorList>
            <consortium name="US DOE Joint Genome Institute (JGI-PGF)"/>
            <person name="Walter F."/>
            <person name="Albersmeier A."/>
            <person name="Kalinowski J."/>
            <person name="Ruckert C."/>
        </authorList>
    </citation>
    <scope>NUCLEOTIDE SEQUENCE [LARGE SCALE GENOMIC DNA]</scope>
    <source>
        <strain evidence="3 4">IBRC-M 10912</strain>
    </source>
</reference>
<dbReference type="CDD" id="cd05121">
    <property type="entry name" value="ABC1_ADCK3-like"/>
    <property type="match status" value="1"/>
</dbReference>
<dbReference type="GeneID" id="71852591"/>
<dbReference type="SUPFAM" id="SSF56112">
    <property type="entry name" value="Protein kinase-like (PK-like)"/>
    <property type="match status" value="1"/>
</dbReference>
<keyword evidence="3" id="KW-0808">Transferase</keyword>
<dbReference type="GO" id="GO:0016301">
    <property type="term" value="F:kinase activity"/>
    <property type="evidence" value="ECO:0007669"/>
    <property type="project" value="UniProtKB-KW"/>
</dbReference>
<comment type="caution">
    <text evidence="3">The sequence shown here is derived from an EMBL/GenBank/DDBJ whole genome shotgun (WGS) entry which is preliminary data.</text>
</comment>